<evidence type="ECO:0000313" key="1">
    <source>
        <dbReference type="EMBL" id="RPD61287.1"/>
    </source>
</evidence>
<keyword evidence="2" id="KW-1185">Reference proteome</keyword>
<dbReference type="EMBL" id="ML122262">
    <property type="protein sequence ID" value="RPD61287.1"/>
    <property type="molecule type" value="Genomic_DNA"/>
</dbReference>
<proteinExistence type="predicted"/>
<dbReference type="AlphaFoldDB" id="A0A5C2SDF2"/>
<gene>
    <name evidence="1" type="ORF">L227DRAFT_610330</name>
</gene>
<sequence>MFRDDPMPLLQANMLIDYTRTFKPRLHALLRDTSLSDMDLEIHYLGVDVTSIKTDSPRNCLLLDDRSKEAFCDYLWTLVPTETANKYRVVDTTCTAAPDSMSGSRMRRDGDHVTFVDHSAEYPAVTSGLWYYINAVQTAILGWVSGSSPTPGSDTADPNPEPVPLPSRDALLVHAAYTSFLHLSGMRPFPENFRSGSMV</sequence>
<dbReference type="Proteomes" id="UP000313359">
    <property type="component" value="Unassembled WGS sequence"/>
</dbReference>
<organism evidence="1 2">
    <name type="scientific">Lentinus tigrinus ALCF2SS1-6</name>
    <dbReference type="NCBI Taxonomy" id="1328759"/>
    <lineage>
        <taxon>Eukaryota</taxon>
        <taxon>Fungi</taxon>
        <taxon>Dikarya</taxon>
        <taxon>Basidiomycota</taxon>
        <taxon>Agaricomycotina</taxon>
        <taxon>Agaricomycetes</taxon>
        <taxon>Polyporales</taxon>
        <taxon>Polyporaceae</taxon>
        <taxon>Lentinus</taxon>
    </lineage>
</organism>
<name>A0A5C2SDF2_9APHY</name>
<dbReference type="OrthoDB" id="2757744at2759"/>
<protein>
    <recommendedName>
        <fullName evidence="3">HNH nuclease domain-containing protein</fullName>
    </recommendedName>
</protein>
<accession>A0A5C2SDF2</accession>
<reference evidence="1" key="1">
    <citation type="journal article" date="2018" name="Genome Biol. Evol.">
        <title>Genomics and development of Lentinus tigrinus, a white-rot wood-decaying mushroom with dimorphic fruiting bodies.</title>
        <authorList>
            <person name="Wu B."/>
            <person name="Xu Z."/>
            <person name="Knudson A."/>
            <person name="Carlson A."/>
            <person name="Chen N."/>
            <person name="Kovaka S."/>
            <person name="LaButti K."/>
            <person name="Lipzen A."/>
            <person name="Pennachio C."/>
            <person name="Riley R."/>
            <person name="Schakwitz W."/>
            <person name="Umezawa K."/>
            <person name="Ohm R.A."/>
            <person name="Grigoriev I.V."/>
            <person name="Nagy L.G."/>
            <person name="Gibbons J."/>
            <person name="Hibbett D."/>
        </authorList>
    </citation>
    <scope>NUCLEOTIDE SEQUENCE [LARGE SCALE GENOMIC DNA]</scope>
    <source>
        <strain evidence="1">ALCF2SS1-6</strain>
    </source>
</reference>
<evidence type="ECO:0000313" key="2">
    <source>
        <dbReference type="Proteomes" id="UP000313359"/>
    </source>
</evidence>
<evidence type="ECO:0008006" key="3">
    <source>
        <dbReference type="Google" id="ProtNLM"/>
    </source>
</evidence>